<dbReference type="SUPFAM" id="SSF53300">
    <property type="entry name" value="vWA-like"/>
    <property type="match status" value="1"/>
</dbReference>
<dbReference type="EMBL" id="FN653015">
    <property type="protein sequence ID" value="CBY20496.1"/>
    <property type="molecule type" value="Genomic_DNA"/>
</dbReference>
<feature type="signal peptide" evidence="1">
    <location>
        <begin position="1"/>
        <end position="19"/>
    </location>
</feature>
<feature type="chain" id="PRO_5003189482" description="VWFA domain-containing protein" evidence="1">
    <location>
        <begin position="20"/>
        <end position="409"/>
    </location>
</feature>
<feature type="domain" description="VWFA" evidence="2">
    <location>
        <begin position="51"/>
        <end position="310"/>
    </location>
</feature>
<proteinExistence type="predicted"/>
<evidence type="ECO:0000313" key="4">
    <source>
        <dbReference type="Proteomes" id="UP000001307"/>
    </source>
</evidence>
<organism evidence="3">
    <name type="scientific">Oikopleura dioica</name>
    <name type="common">Tunicate</name>
    <dbReference type="NCBI Taxonomy" id="34765"/>
    <lineage>
        <taxon>Eukaryota</taxon>
        <taxon>Metazoa</taxon>
        <taxon>Chordata</taxon>
        <taxon>Tunicata</taxon>
        <taxon>Appendicularia</taxon>
        <taxon>Copelata</taxon>
        <taxon>Oikopleuridae</taxon>
        <taxon>Oikopleura</taxon>
    </lineage>
</organism>
<evidence type="ECO:0000313" key="3">
    <source>
        <dbReference type="EMBL" id="CBY20496.1"/>
    </source>
</evidence>
<name>E4WRW4_OIKDI</name>
<evidence type="ECO:0000256" key="1">
    <source>
        <dbReference type="SAM" id="SignalP"/>
    </source>
</evidence>
<dbReference type="Gene3D" id="3.40.50.410">
    <property type="entry name" value="von Willebrand factor, type A domain"/>
    <property type="match status" value="1"/>
</dbReference>
<evidence type="ECO:0000259" key="2">
    <source>
        <dbReference type="PROSITE" id="PS50234"/>
    </source>
</evidence>
<dbReference type="AlphaFoldDB" id="E4WRW4"/>
<dbReference type="InParanoid" id="E4WRW4"/>
<dbReference type="Proteomes" id="UP000001307">
    <property type="component" value="Unassembled WGS sequence"/>
</dbReference>
<sequence>MRLFAFLTCLVSCEERVWYNSNHFEDNYPTCGIRYVHKHCWHCICKACQIDLVFLLDFSEDVEPDCDISGIKDLGIELFNSIPTSYAGIKRQIDIVKDFLESIENYEIFTNQNVRVGVAIFGQQEEAHEIVNLEHGLSRQELICKLYKDWETLESFDGDSYCSDELKFEQKPLCHKPSVIETLQWLRGEDIFTTTDSILPADMKFRENTLDEPTTRVLIASIADNFLTSNSDQHENYKEEVSKVHEQFEAVFTIAHDKDRTRLNELNYQKHLETMACNGLGNQGRCGRVIQWKDHEHNFSSVGEMLANSILDLNSISLKADTCYNRLMNEICAATPYKTRQMYSRYPYQLPDKCCSELDESGLPVSQVPVPFRSDIQCCDDRDGEVLNEHCTQVNWKEKDRKRRAYSDL</sequence>
<dbReference type="OrthoDB" id="10334436at2759"/>
<keyword evidence="1" id="KW-0732">Signal</keyword>
<reference evidence="3" key="1">
    <citation type="journal article" date="2010" name="Science">
        <title>Plasticity of animal genome architecture unmasked by rapid evolution of a pelagic tunicate.</title>
        <authorList>
            <person name="Denoeud F."/>
            <person name="Henriet S."/>
            <person name="Mungpakdee S."/>
            <person name="Aury J.M."/>
            <person name="Da Silva C."/>
            <person name="Brinkmann H."/>
            <person name="Mikhaleva J."/>
            <person name="Olsen L.C."/>
            <person name="Jubin C."/>
            <person name="Canestro C."/>
            <person name="Bouquet J.M."/>
            <person name="Danks G."/>
            <person name="Poulain J."/>
            <person name="Campsteijn C."/>
            <person name="Adamski M."/>
            <person name="Cross I."/>
            <person name="Yadetie F."/>
            <person name="Muffato M."/>
            <person name="Louis A."/>
            <person name="Butcher S."/>
            <person name="Tsagkogeorga G."/>
            <person name="Konrad A."/>
            <person name="Singh S."/>
            <person name="Jensen M.F."/>
            <person name="Cong E.H."/>
            <person name="Eikeseth-Otteraa H."/>
            <person name="Noel B."/>
            <person name="Anthouard V."/>
            <person name="Porcel B.M."/>
            <person name="Kachouri-Lafond R."/>
            <person name="Nishino A."/>
            <person name="Ugolini M."/>
            <person name="Chourrout P."/>
            <person name="Nishida H."/>
            <person name="Aasland R."/>
            <person name="Huzurbazar S."/>
            <person name="Westhof E."/>
            <person name="Delsuc F."/>
            <person name="Lehrach H."/>
            <person name="Reinhardt R."/>
            <person name="Weissenbach J."/>
            <person name="Roy S.W."/>
            <person name="Artiguenave F."/>
            <person name="Postlethwait J.H."/>
            <person name="Manak J.R."/>
            <person name="Thompson E.M."/>
            <person name="Jaillon O."/>
            <person name="Du Pasquier L."/>
            <person name="Boudinot P."/>
            <person name="Liberles D.A."/>
            <person name="Volff J.N."/>
            <person name="Philippe H."/>
            <person name="Lenhard B."/>
            <person name="Roest Crollius H."/>
            <person name="Wincker P."/>
            <person name="Chourrout D."/>
        </authorList>
    </citation>
    <scope>NUCLEOTIDE SEQUENCE [LARGE SCALE GENOMIC DNA]</scope>
</reference>
<dbReference type="InterPro" id="IPR002035">
    <property type="entry name" value="VWF_A"/>
</dbReference>
<dbReference type="InterPro" id="IPR036465">
    <property type="entry name" value="vWFA_dom_sf"/>
</dbReference>
<accession>E4WRW4</accession>
<keyword evidence="4" id="KW-1185">Reference proteome</keyword>
<dbReference type="PROSITE" id="PS50234">
    <property type="entry name" value="VWFA"/>
    <property type="match status" value="1"/>
</dbReference>
<gene>
    <name evidence="3" type="ORF">GSOID_T00000494001</name>
</gene>
<protein>
    <recommendedName>
        <fullName evidence="2">VWFA domain-containing protein</fullName>
    </recommendedName>
</protein>